<evidence type="ECO:0000256" key="2">
    <source>
        <dbReference type="ARBA" id="ARBA00023043"/>
    </source>
</evidence>
<dbReference type="PROSITE" id="PS50297">
    <property type="entry name" value="ANK_REP_REGION"/>
    <property type="match status" value="2"/>
</dbReference>
<dbReference type="OrthoDB" id="6022754at2759"/>
<accession>A0A9D3YHZ3</accession>
<keyword evidence="5" id="KW-1185">Reference proteome</keyword>
<dbReference type="AlphaFoldDB" id="A0A9D3YHZ3"/>
<dbReference type="Pfam" id="PF12796">
    <property type="entry name" value="Ank_2"/>
    <property type="match status" value="2"/>
</dbReference>
<gene>
    <name evidence="4" type="ORF">DPMN_086248</name>
</gene>
<evidence type="ECO:0000313" key="4">
    <source>
        <dbReference type="EMBL" id="KAH3698702.1"/>
    </source>
</evidence>
<organism evidence="4 5">
    <name type="scientific">Dreissena polymorpha</name>
    <name type="common">Zebra mussel</name>
    <name type="synonym">Mytilus polymorpha</name>
    <dbReference type="NCBI Taxonomy" id="45954"/>
    <lineage>
        <taxon>Eukaryota</taxon>
        <taxon>Metazoa</taxon>
        <taxon>Spiralia</taxon>
        <taxon>Lophotrochozoa</taxon>
        <taxon>Mollusca</taxon>
        <taxon>Bivalvia</taxon>
        <taxon>Autobranchia</taxon>
        <taxon>Heteroconchia</taxon>
        <taxon>Euheterodonta</taxon>
        <taxon>Imparidentia</taxon>
        <taxon>Neoheterodontei</taxon>
        <taxon>Myida</taxon>
        <taxon>Dreissenoidea</taxon>
        <taxon>Dreissenidae</taxon>
        <taxon>Dreissena</taxon>
    </lineage>
</organism>
<dbReference type="InterPro" id="IPR002110">
    <property type="entry name" value="Ankyrin_rpt"/>
</dbReference>
<protein>
    <recommendedName>
        <fullName evidence="6">Mab-21-like nucleotidyltransferase domain-containing protein</fullName>
    </recommendedName>
</protein>
<dbReference type="Proteomes" id="UP000828390">
    <property type="component" value="Unassembled WGS sequence"/>
</dbReference>
<dbReference type="InterPro" id="IPR036770">
    <property type="entry name" value="Ankyrin_rpt-contain_sf"/>
</dbReference>
<dbReference type="Gene3D" id="1.25.40.20">
    <property type="entry name" value="Ankyrin repeat-containing domain"/>
    <property type="match status" value="3"/>
</dbReference>
<name>A0A9D3YHZ3_DREPO</name>
<dbReference type="Gene3D" id="3.30.460.90">
    <property type="match status" value="1"/>
</dbReference>
<dbReference type="SMART" id="SM00248">
    <property type="entry name" value="ANK"/>
    <property type="match status" value="9"/>
</dbReference>
<dbReference type="SMART" id="SM01265">
    <property type="entry name" value="Mab-21"/>
    <property type="match status" value="1"/>
</dbReference>
<dbReference type="PANTHER" id="PTHR24198:SF165">
    <property type="entry name" value="ANKYRIN REPEAT-CONTAINING PROTEIN-RELATED"/>
    <property type="match status" value="1"/>
</dbReference>
<reference evidence="4" key="2">
    <citation type="submission" date="2020-11" db="EMBL/GenBank/DDBJ databases">
        <authorList>
            <person name="McCartney M.A."/>
            <person name="Auch B."/>
            <person name="Kono T."/>
            <person name="Mallez S."/>
            <person name="Becker A."/>
            <person name="Gohl D.M."/>
            <person name="Silverstein K.A.T."/>
            <person name="Koren S."/>
            <person name="Bechman K.B."/>
            <person name="Herman A."/>
            <person name="Abrahante J.E."/>
            <person name="Garbe J."/>
        </authorList>
    </citation>
    <scope>NUCLEOTIDE SEQUENCE</scope>
    <source>
        <strain evidence="4">Duluth1</strain>
        <tissue evidence="4">Whole animal</tissue>
    </source>
</reference>
<dbReference type="Gene3D" id="1.10.1410.40">
    <property type="match status" value="1"/>
</dbReference>
<comment type="caution">
    <text evidence="4">The sequence shown here is derived from an EMBL/GenBank/DDBJ whole genome shotgun (WGS) entry which is preliminary data.</text>
</comment>
<feature type="repeat" description="ANK" evidence="3">
    <location>
        <begin position="148"/>
        <end position="183"/>
    </location>
</feature>
<keyword evidence="1" id="KW-0677">Repeat</keyword>
<dbReference type="Pfam" id="PF00023">
    <property type="entry name" value="Ank"/>
    <property type="match status" value="1"/>
</dbReference>
<dbReference type="PANTHER" id="PTHR24198">
    <property type="entry name" value="ANKYRIN REPEAT AND PROTEIN KINASE DOMAIN-CONTAINING PROTEIN"/>
    <property type="match status" value="1"/>
</dbReference>
<dbReference type="EMBL" id="JAIWYP010000016">
    <property type="protein sequence ID" value="KAH3698702.1"/>
    <property type="molecule type" value="Genomic_DNA"/>
</dbReference>
<evidence type="ECO:0000256" key="3">
    <source>
        <dbReference type="PROSITE-ProRule" id="PRU00023"/>
    </source>
</evidence>
<dbReference type="SUPFAM" id="SSF48403">
    <property type="entry name" value="Ankyrin repeat"/>
    <property type="match status" value="2"/>
</dbReference>
<feature type="repeat" description="ANK" evidence="3">
    <location>
        <begin position="46"/>
        <end position="78"/>
    </location>
</feature>
<dbReference type="PROSITE" id="PS50088">
    <property type="entry name" value="ANK_REPEAT"/>
    <property type="match status" value="3"/>
</dbReference>
<evidence type="ECO:0000313" key="5">
    <source>
        <dbReference type="Proteomes" id="UP000828390"/>
    </source>
</evidence>
<evidence type="ECO:0008006" key="6">
    <source>
        <dbReference type="Google" id="ProtNLM"/>
    </source>
</evidence>
<dbReference type="InterPro" id="IPR024810">
    <property type="entry name" value="MAB21L/cGLR"/>
</dbReference>
<feature type="repeat" description="ANK" evidence="3">
    <location>
        <begin position="115"/>
        <end position="147"/>
    </location>
</feature>
<reference evidence="4" key="1">
    <citation type="journal article" date="2019" name="bioRxiv">
        <title>The Genome of the Zebra Mussel, Dreissena polymorpha: A Resource for Invasive Species Research.</title>
        <authorList>
            <person name="McCartney M.A."/>
            <person name="Auch B."/>
            <person name="Kono T."/>
            <person name="Mallez S."/>
            <person name="Zhang Y."/>
            <person name="Obille A."/>
            <person name="Becker A."/>
            <person name="Abrahante J.E."/>
            <person name="Garbe J."/>
            <person name="Badalamenti J.P."/>
            <person name="Herman A."/>
            <person name="Mangelson H."/>
            <person name="Liachko I."/>
            <person name="Sullivan S."/>
            <person name="Sone E.D."/>
            <person name="Koren S."/>
            <person name="Silverstein K.A.T."/>
            <person name="Beckman K.B."/>
            <person name="Gohl D.M."/>
        </authorList>
    </citation>
    <scope>NUCLEOTIDE SEQUENCE</scope>
    <source>
        <strain evidence="4">Duluth1</strain>
        <tissue evidence="4">Whole animal</tissue>
    </source>
</reference>
<sequence>MLASQTRSYEDTNQLDLLLYASSKGDLQQVTEILETGMDVNSGNEIGQTALLAASIANQTDTCALLLQKGAKLDHSDIGGFTALHLTTDADLTKLLLVNINDDKKKKFVNARKKYNITPLHEAAFRGSPGKVLELLSNHADVNAEDENRATPLHYAMARSGNIDTSFMEALIESGADVNKQNVFGQTPLAIACKQHQFMSNEITVLLKAGADPLIQANDGNTALHVLFFGTNLFQPTLTVEIVEALVKSNKKCLETVNLYGELPIHGALSKPFNEEIALWLLKHDPDMSNSKDNLGRTLLHLACEKDYLLIIAKYIERPTLVNAIDSLGRSILHYSCMYSQSGESVKRIFESQAFQNCGLTDLFGITAYQYATSRNSEVINKLKVHFEDNMKTTACARCVAGISILSERMSLLGEKSEKLLPKIVVGGNVTVPSSLRPLKNAQDYVSQMWSACASPVKNSASFELQKRKVEHFMITLIGIMKEYDGRFEGNLRMRGSAYEGTIADERGDFDFMLDIDNLSSICSTKEGNSDQPGFVRVALDMGKDPGIYKDFFDSDGMLRSERVMSKFSLAVMYALHQPSLWQTCGFDFLPKLCITWKDRPALSVKCRMFHQDMFFETSIDFLPAIHCEEWWPSGFDCNGFLDQRSLKNGCQLIIKPPNVPYYQHTKFGDPRQYLKMSFSEAETKIVQRSHENIRQAFISAKMLLGRNVELPWRFIEPKSDEGHFLYNSRINVQTKNCLTSFMLKQSLLNELRKRQFAPDSEGVDSVLVWVQRIYAGLHKSLKEGCLPSIFVPNLNYMQTFQPDDSLEIMRNLVLQIIYHSLLEEDMPLDIDRNVSWHRSTTDFERSMHSRFSYLHKILQSPEERE</sequence>
<evidence type="ECO:0000256" key="1">
    <source>
        <dbReference type="ARBA" id="ARBA00022737"/>
    </source>
</evidence>
<proteinExistence type="predicted"/>
<keyword evidence="2 3" id="KW-0040">ANK repeat</keyword>